<dbReference type="Proteomes" id="UP000251241">
    <property type="component" value="Unassembled WGS sequence"/>
</dbReference>
<proteinExistence type="predicted"/>
<dbReference type="InterPro" id="IPR050351">
    <property type="entry name" value="BphY/WalK/GraS-like"/>
</dbReference>
<keyword evidence="8" id="KW-0418">Kinase</keyword>
<dbReference type="InterPro" id="IPR005467">
    <property type="entry name" value="His_kinase_dom"/>
</dbReference>
<dbReference type="Gene3D" id="3.30.565.10">
    <property type="entry name" value="Histidine kinase-like ATPase, C-terminal domain"/>
    <property type="match status" value="1"/>
</dbReference>
<evidence type="ECO:0000259" key="12">
    <source>
        <dbReference type="PROSITE" id="PS50109"/>
    </source>
</evidence>
<protein>
    <recommendedName>
        <fullName evidence="3">histidine kinase</fullName>
        <ecNumber evidence="3">2.7.13.3</ecNumber>
    </recommendedName>
</protein>
<dbReference type="Pfam" id="PF02518">
    <property type="entry name" value="HATPase_c"/>
    <property type="match status" value="1"/>
</dbReference>
<keyword evidence="6 13" id="KW-0808">Transferase</keyword>
<dbReference type="EMBL" id="UAUU01000009">
    <property type="protein sequence ID" value="SPZ87592.1"/>
    <property type="molecule type" value="Genomic_DNA"/>
</dbReference>
<reference evidence="13 14" key="1">
    <citation type="submission" date="2018-06" db="EMBL/GenBank/DDBJ databases">
        <authorList>
            <consortium name="Pathogen Informatics"/>
            <person name="Doyle S."/>
        </authorList>
    </citation>
    <scope>NUCLEOTIDE SEQUENCE [LARGE SCALE GENOMIC DNA]</scope>
    <source>
        <strain evidence="13 14">NCTC11343</strain>
    </source>
</reference>
<sequence>MGRRFKLLISLIVLIGAGITVVLGFWLYGSYTNRRDLFLSTAERSLFNAVQEAYQARNGDRKLDGPEADRNRLLQDVKRELLGLLPAAELDKALQRVSAERPKNERFDREIHSRREKMFPKDREGQGAIIPPFLFRDFEMNKANLDLIERKFKESLNNKSIAVPFEMAIVTIPHDQIKDVRRKYREANLAWTRPMMVNPIKNEFLVIKFQEDWKYLLYSLSWQLLISLLLIGLLLGTFFYLMKTILNQNKMAELRKNFVDNMTHELKTPVSTVMAAIEAIQLYGVQDDREKMNRYLNISKKELEHLSNMIEKVLQMDIDATRGIVLQRSDFDLVAMVKGAIEVAQLNKSKQVDFKLIAVPSEIRINGDEAHLKNVINNLLENAIKYAGQHVYIEVEVKEMKENVHIRITDNGNGISAEYHNQIFDMFFRVPSGNLHDVKGFGLGLAYVKQVVKRHEGKITVDSELEKGSTFNIRLPYK</sequence>
<organism evidence="13 14">
    <name type="scientific">Sphingobacterium multivorum</name>
    <dbReference type="NCBI Taxonomy" id="28454"/>
    <lineage>
        <taxon>Bacteria</taxon>
        <taxon>Pseudomonadati</taxon>
        <taxon>Bacteroidota</taxon>
        <taxon>Sphingobacteriia</taxon>
        <taxon>Sphingobacteriales</taxon>
        <taxon>Sphingobacteriaceae</taxon>
        <taxon>Sphingobacterium</taxon>
    </lineage>
</organism>
<dbReference type="PANTHER" id="PTHR45453:SF1">
    <property type="entry name" value="PHOSPHATE REGULON SENSOR PROTEIN PHOR"/>
    <property type="match status" value="1"/>
</dbReference>
<evidence type="ECO:0000256" key="6">
    <source>
        <dbReference type="ARBA" id="ARBA00022679"/>
    </source>
</evidence>
<evidence type="ECO:0000256" key="3">
    <source>
        <dbReference type="ARBA" id="ARBA00012438"/>
    </source>
</evidence>
<dbReference type="CDD" id="cd00082">
    <property type="entry name" value="HisKA"/>
    <property type="match status" value="1"/>
</dbReference>
<dbReference type="InterPro" id="IPR036890">
    <property type="entry name" value="HATPase_C_sf"/>
</dbReference>
<comment type="subcellular location">
    <subcellularLocation>
        <location evidence="2">Cell membrane</location>
    </subcellularLocation>
</comment>
<dbReference type="InterPro" id="IPR003661">
    <property type="entry name" value="HisK_dim/P_dom"/>
</dbReference>
<dbReference type="Gene3D" id="1.10.287.130">
    <property type="match status" value="1"/>
</dbReference>
<dbReference type="InterPro" id="IPR003594">
    <property type="entry name" value="HATPase_dom"/>
</dbReference>
<evidence type="ECO:0000256" key="4">
    <source>
        <dbReference type="ARBA" id="ARBA00022475"/>
    </source>
</evidence>
<evidence type="ECO:0000313" key="13">
    <source>
        <dbReference type="EMBL" id="SPZ87592.1"/>
    </source>
</evidence>
<name>A0A2X2IZ76_SPHMU</name>
<dbReference type="EC" id="2.7.13.3" evidence="3"/>
<dbReference type="InterPro" id="IPR004358">
    <property type="entry name" value="Sig_transdc_His_kin-like_C"/>
</dbReference>
<dbReference type="InterPro" id="IPR036097">
    <property type="entry name" value="HisK_dim/P_sf"/>
</dbReference>
<dbReference type="PROSITE" id="PS50109">
    <property type="entry name" value="HIS_KIN"/>
    <property type="match status" value="1"/>
</dbReference>
<dbReference type="GO" id="GO:0005886">
    <property type="term" value="C:plasma membrane"/>
    <property type="evidence" value="ECO:0007669"/>
    <property type="project" value="UniProtKB-SubCell"/>
</dbReference>
<evidence type="ECO:0000256" key="9">
    <source>
        <dbReference type="ARBA" id="ARBA00022840"/>
    </source>
</evidence>
<evidence type="ECO:0000256" key="11">
    <source>
        <dbReference type="ARBA" id="ARBA00023136"/>
    </source>
</evidence>
<dbReference type="SMART" id="SM00387">
    <property type="entry name" value="HATPase_c"/>
    <property type="match status" value="1"/>
</dbReference>
<accession>A0A2X2IZ76</accession>
<evidence type="ECO:0000256" key="2">
    <source>
        <dbReference type="ARBA" id="ARBA00004236"/>
    </source>
</evidence>
<evidence type="ECO:0000256" key="1">
    <source>
        <dbReference type="ARBA" id="ARBA00000085"/>
    </source>
</evidence>
<evidence type="ECO:0000256" key="5">
    <source>
        <dbReference type="ARBA" id="ARBA00022553"/>
    </source>
</evidence>
<dbReference type="GO" id="GO:0004721">
    <property type="term" value="F:phosphoprotein phosphatase activity"/>
    <property type="evidence" value="ECO:0007669"/>
    <property type="project" value="TreeGrafter"/>
</dbReference>
<dbReference type="CDD" id="cd00075">
    <property type="entry name" value="HATPase"/>
    <property type="match status" value="1"/>
</dbReference>
<dbReference type="GO" id="GO:0005524">
    <property type="term" value="F:ATP binding"/>
    <property type="evidence" value="ECO:0007669"/>
    <property type="project" value="UniProtKB-KW"/>
</dbReference>
<dbReference type="SUPFAM" id="SSF55874">
    <property type="entry name" value="ATPase domain of HSP90 chaperone/DNA topoisomerase II/histidine kinase"/>
    <property type="match status" value="1"/>
</dbReference>
<keyword evidence="11" id="KW-0472">Membrane</keyword>
<keyword evidence="7" id="KW-0547">Nucleotide-binding</keyword>
<dbReference type="PRINTS" id="PR00344">
    <property type="entry name" value="BCTRLSENSOR"/>
</dbReference>
<dbReference type="GO" id="GO:0016036">
    <property type="term" value="P:cellular response to phosphate starvation"/>
    <property type="evidence" value="ECO:0007669"/>
    <property type="project" value="TreeGrafter"/>
</dbReference>
<evidence type="ECO:0000256" key="10">
    <source>
        <dbReference type="ARBA" id="ARBA00023012"/>
    </source>
</evidence>
<dbReference type="GO" id="GO:0000155">
    <property type="term" value="F:phosphorelay sensor kinase activity"/>
    <property type="evidence" value="ECO:0007669"/>
    <property type="project" value="InterPro"/>
</dbReference>
<dbReference type="Pfam" id="PF00512">
    <property type="entry name" value="HisKA"/>
    <property type="match status" value="1"/>
</dbReference>
<comment type="catalytic activity">
    <reaction evidence="1">
        <text>ATP + protein L-histidine = ADP + protein N-phospho-L-histidine.</text>
        <dbReference type="EC" id="2.7.13.3"/>
    </reaction>
</comment>
<dbReference type="SUPFAM" id="SSF47384">
    <property type="entry name" value="Homodimeric domain of signal transducing histidine kinase"/>
    <property type="match status" value="1"/>
</dbReference>
<keyword evidence="9" id="KW-0067">ATP-binding</keyword>
<keyword evidence="4" id="KW-1003">Cell membrane</keyword>
<dbReference type="SMART" id="SM00388">
    <property type="entry name" value="HisKA"/>
    <property type="match status" value="1"/>
</dbReference>
<dbReference type="PANTHER" id="PTHR45453">
    <property type="entry name" value="PHOSPHATE REGULON SENSOR PROTEIN PHOR"/>
    <property type="match status" value="1"/>
</dbReference>
<evidence type="ECO:0000256" key="8">
    <source>
        <dbReference type="ARBA" id="ARBA00022777"/>
    </source>
</evidence>
<dbReference type="AlphaFoldDB" id="A0A2X2IZ76"/>
<evidence type="ECO:0000256" key="7">
    <source>
        <dbReference type="ARBA" id="ARBA00022741"/>
    </source>
</evidence>
<evidence type="ECO:0000313" key="14">
    <source>
        <dbReference type="Proteomes" id="UP000251241"/>
    </source>
</evidence>
<dbReference type="FunFam" id="3.30.565.10:FF:000023">
    <property type="entry name" value="PAS domain-containing sensor histidine kinase"/>
    <property type="match status" value="1"/>
</dbReference>
<dbReference type="RefSeq" id="WP_112375066.1">
    <property type="nucleotide sequence ID" value="NZ_CP069793.1"/>
</dbReference>
<gene>
    <name evidence="13" type="primary">phoR_5</name>
    <name evidence="13" type="ORF">NCTC11343_03007</name>
</gene>
<keyword evidence="5" id="KW-0597">Phosphoprotein</keyword>
<keyword evidence="10" id="KW-0902">Two-component regulatory system</keyword>
<feature type="domain" description="Histidine kinase" evidence="12">
    <location>
        <begin position="261"/>
        <end position="478"/>
    </location>
</feature>
<dbReference type="GeneID" id="97182905"/>